<evidence type="ECO:0000313" key="9">
    <source>
        <dbReference type="Proteomes" id="UP001165065"/>
    </source>
</evidence>
<evidence type="ECO:0000259" key="6">
    <source>
        <dbReference type="Pfam" id="PF11931"/>
    </source>
</evidence>
<dbReference type="GO" id="GO:0000398">
    <property type="term" value="P:mRNA splicing, via spliceosome"/>
    <property type="evidence" value="ECO:0007669"/>
    <property type="project" value="InterPro"/>
</dbReference>
<dbReference type="EMBL" id="BRYA01000354">
    <property type="protein sequence ID" value="GMI47683.1"/>
    <property type="molecule type" value="Genomic_DNA"/>
</dbReference>
<sequence>MASLLEHTRSLIVEAEAATIFSTSILSSADQIGDSSSSATNPDGGNNNTHNKLDEAVGEDVPCVIDALECLASYTAQDVGSAPKGEMAKAMSRTALNSILRRGVAASRKVLEVWGRGVDGEEEGVEEDKDLDAEKGATSKLLTGKAKREREQMYVKEVLINTDGMDGVSKKAKLAEASAMTKKVTTTGMEGSVYEEVFSVFYSKLKQTKDYHSKNLTAMKHEASSSTGGAAVQDAQDMLRAMEGGGGKRVSRPDVDGFDLNAQVADAVTPPTSGEDISRLFNFSGEEVFGKYLDLTTSHLKSLNMEPVFVDPAGGKKKAGSMSYASFCSLLLSVSSKGNLSFPGGVSQKVANRKKYVKFLQELYDYLLSFIRKTSPLLDVESEILKVAASAFEEAWVETEAKKWGVEVVEEKEDFDVNKFKTAGALEKKLGPEGLKVELGKLGLKQGGSVKQRAERLFALKGKKLEDLPKKFFAKGCAPVVTSVPEGGVATEATSISGTASKKDIAALESAIAALLMQLRPVLDATSRRAERRTTQTVMERKREREEEITGTLRELKGSGDGEDDSDSDEEEEIYNPKKVPLGWDGKPIPYWLFKLHGLNKYFKCEICGNESYRGQRDFEKHFTEPKHNHGMKVLGIPNTKHFHGVVLIEDAKKLWAKMQEKGAQSKAQQRSQVVVGSNGMEEYEDSQGNVLSRTEYEDLARQGLL</sequence>
<organism evidence="8 9">
    <name type="scientific">Triparma columacea</name>
    <dbReference type="NCBI Taxonomy" id="722753"/>
    <lineage>
        <taxon>Eukaryota</taxon>
        <taxon>Sar</taxon>
        <taxon>Stramenopiles</taxon>
        <taxon>Ochrophyta</taxon>
        <taxon>Bolidophyceae</taxon>
        <taxon>Parmales</taxon>
        <taxon>Triparmaceae</taxon>
        <taxon>Triparma</taxon>
    </lineage>
</organism>
<feature type="compositionally biased region" description="Acidic residues" evidence="5">
    <location>
        <begin position="561"/>
        <end position="574"/>
    </location>
</feature>
<name>A0A9W7LF20_9STRA</name>
<dbReference type="GO" id="GO:0005681">
    <property type="term" value="C:spliceosomal complex"/>
    <property type="evidence" value="ECO:0007669"/>
    <property type="project" value="InterPro"/>
</dbReference>
<feature type="compositionally biased region" description="Basic and acidic residues" evidence="5">
    <location>
        <begin position="527"/>
        <end position="560"/>
    </location>
</feature>
<keyword evidence="4" id="KW-0539">Nucleus</keyword>
<evidence type="ECO:0000256" key="4">
    <source>
        <dbReference type="ARBA" id="ARBA00023242"/>
    </source>
</evidence>
<proteinExistence type="predicted"/>
<dbReference type="AlphaFoldDB" id="A0A9W7LF20"/>
<dbReference type="PANTHER" id="PTHR12786:SF2">
    <property type="entry name" value="SPLICING FACTOR 3A SUBUNIT 3"/>
    <property type="match status" value="1"/>
</dbReference>
<dbReference type="InterPro" id="IPR025086">
    <property type="entry name" value="SDE2/SF3A3_SAP"/>
</dbReference>
<evidence type="ECO:0000259" key="7">
    <source>
        <dbReference type="Pfam" id="PF13297"/>
    </source>
</evidence>
<dbReference type="GO" id="GO:0003723">
    <property type="term" value="F:RNA binding"/>
    <property type="evidence" value="ECO:0007669"/>
    <property type="project" value="InterPro"/>
</dbReference>
<evidence type="ECO:0000256" key="1">
    <source>
        <dbReference type="ARBA" id="ARBA00004123"/>
    </source>
</evidence>
<reference evidence="9" key="1">
    <citation type="journal article" date="2023" name="Commun. Biol.">
        <title>Genome analysis of Parmales, the sister group of diatoms, reveals the evolutionary specialization of diatoms from phago-mixotrophs to photoautotrophs.</title>
        <authorList>
            <person name="Ban H."/>
            <person name="Sato S."/>
            <person name="Yoshikawa S."/>
            <person name="Yamada K."/>
            <person name="Nakamura Y."/>
            <person name="Ichinomiya M."/>
            <person name="Sato N."/>
            <person name="Blanc-Mathieu R."/>
            <person name="Endo H."/>
            <person name="Kuwata A."/>
            <person name="Ogata H."/>
        </authorList>
    </citation>
    <scope>NUCLEOTIDE SEQUENCE [LARGE SCALE GENOMIC DNA]</scope>
</reference>
<feature type="domain" description="SDE2/SF3A3 SAP" evidence="7">
    <location>
        <begin position="408"/>
        <end position="475"/>
    </location>
</feature>
<gene>
    <name evidence="8" type="ORF">TrCOL_g1207</name>
</gene>
<evidence type="ECO:0000256" key="5">
    <source>
        <dbReference type="SAM" id="MobiDB-lite"/>
    </source>
</evidence>
<feature type="region of interest" description="Disordered" evidence="5">
    <location>
        <begin position="31"/>
        <end position="53"/>
    </location>
</feature>
<feature type="region of interest" description="Disordered" evidence="5">
    <location>
        <begin position="527"/>
        <end position="575"/>
    </location>
</feature>
<dbReference type="Pfam" id="PF13297">
    <property type="entry name" value="SDE2_2C"/>
    <property type="match status" value="1"/>
</dbReference>
<feature type="compositionally biased region" description="Polar residues" evidence="5">
    <location>
        <begin position="40"/>
        <end position="50"/>
    </location>
</feature>
<keyword evidence="9" id="KW-1185">Reference proteome</keyword>
<evidence type="ECO:0000256" key="2">
    <source>
        <dbReference type="ARBA" id="ARBA00022664"/>
    </source>
</evidence>
<dbReference type="OrthoDB" id="2160351at2759"/>
<comment type="caution">
    <text evidence="8">The sequence shown here is derived from an EMBL/GenBank/DDBJ whole genome shotgun (WGS) entry which is preliminary data.</text>
</comment>
<dbReference type="Pfam" id="PF11931">
    <property type="entry name" value="SF3a60_Prp9_C"/>
    <property type="match status" value="1"/>
</dbReference>
<keyword evidence="2" id="KW-0507">mRNA processing</keyword>
<accession>A0A9W7LF20</accession>
<evidence type="ECO:0000313" key="8">
    <source>
        <dbReference type="EMBL" id="GMI47683.1"/>
    </source>
</evidence>
<dbReference type="Proteomes" id="UP001165065">
    <property type="component" value="Unassembled WGS sequence"/>
</dbReference>
<evidence type="ECO:0000256" key="3">
    <source>
        <dbReference type="ARBA" id="ARBA00023187"/>
    </source>
</evidence>
<dbReference type="InterPro" id="IPR024598">
    <property type="entry name" value="SF3a60/Prp9_C"/>
</dbReference>
<feature type="domain" description="Splicing factor SF3a60 /Prp9 subunit C-terminal" evidence="6">
    <location>
        <begin position="579"/>
        <end position="706"/>
    </location>
</feature>
<comment type="subcellular location">
    <subcellularLocation>
        <location evidence="1">Nucleus</location>
    </subcellularLocation>
</comment>
<dbReference type="PANTHER" id="PTHR12786">
    <property type="entry name" value="SPLICING FACTOR SF3A-RELATED"/>
    <property type="match status" value="1"/>
</dbReference>
<keyword evidence="3" id="KW-0508">mRNA splicing</keyword>
<dbReference type="InterPro" id="IPR051421">
    <property type="entry name" value="RNA_Proc_DNA_Dmg_Regulator"/>
</dbReference>
<protein>
    <submittedName>
        <fullName evidence="8">Uncharacterized protein</fullName>
    </submittedName>
</protein>